<name>A0A1H8RQD7_9ACTN</name>
<keyword evidence="3" id="KW-1185">Reference proteome</keyword>
<evidence type="ECO:0000313" key="3">
    <source>
        <dbReference type="Proteomes" id="UP000198960"/>
    </source>
</evidence>
<feature type="transmembrane region" description="Helical" evidence="1">
    <location>
        <begin position="78"/>
        <end position="95"/>
    </location>
</feature>
<reference evidence="3" key="1">
    <citation type="submission" date="2016-10" db="EMBL/GenBank/DDBJ databases">
        <authorList>
            <person name="Varghese N."/>
            <person name="Submissions S."/>
        </authorList>
    </citation>
    <scope>NUCLEOTIDE SEQUENCE [LARGE SCALE GENOMIC DNA]</scope>
    <source>
        <strain evidence="3">DSM 45413</strain>
    </source>
</reference>
<dbReference type="OrthoDB" id="5194781at2"/>
<protein>
    <submittedName>
        <fullName evidence="2">Uncharacterized protein</fullName>
    </submittedName>
</protein>
<evidence type="ECO:0000256" key="1">
    <source>
        <dbReference type="SAM" id="Phobius"/>
    </source>
</evidence>
<keyword evidence="1" id="KW-0812">Transmembrane</keyword>
<dbReference type="RefSeq" id="WP_091941258.1">
    <property type="nucleotide sequence ID" value="NZ_FOEE01000003.1"/>
</dbReference>
<gene>
    <name evidence="2" type="ORF">SAMN05660991_01261</name>
</gene>
<keyword evidence="1" id="KW-0472">Membrane</keyword>
<keyword evidence="1" id="KW-1133">Transmembrane helix</keyword>
<dbReference type="AlphaFoldDB" id="A0A1H8RQD7"/>
<dbReference type="EMBL" id="FOEE01000003">
    <property type="protein sequence ID" value="SEO68507.1"/>
    <property type="molecule type" value="Genomic_DNA"/>
</dbReference>
<dbReference type="Proteomes" id="UP000198960">
    <property type="component" value="Unassembled WGS sequence"/>
</dbReference>
<feature type="transmembrane region" description="Helical" evidence="1">
    <location>
        <begin position="46"/>
        <end position="66"/>
    </location>
</feature>
<accession>A0A1H8RQD7</accession>
<dbReference type="STRING" id="673521.SAMN05660991_01261"/>
<sequence>MADYSEFPTTPTAWQEQALRDLTATDPPAVAIPAAGPAPLRRRPDLTALVPGLVFVLIALLGLTGADLPLGIFEDGGVLWVVLIGAGIALLVSEVRRARRRR</sequence>
<proteinExistence type="predicted"/>
<evidence type="ECO:0000313" key="2">
    <source>
        <dbReference type="EMBL" id="SEO68507.1"/>
    </source>
</evidence>
<organism evidence="2 3">
    <name type="scientific">Trujillonella endophytica</name>
    <dbReference type="NCBI Taxonomy" id="673521"/>
    <lineage>
        <taxon>Bacteria</taxon>
        <taxon>Bacillati</taxon>
        <taxon>Actinomycetota</taxon>
        <taxon>Actinomycetes</taxon>
        <taxon>Geodermatophilales</taxon>
        <taxon>Geodermatophilaceae</taxon>
        <taxon>Trujillonella</taxon>
    </lineage>
</organism>